<dbReference type="GeneID" id="78402937"/>
<organism evidence="2 3">
    <name type="scientific">Empedobacter falsenii</name>
    <dbReference type="NCBI Taxonomy" id="343874"/>
    <lineage>
        <taxon>Bacteria</taxon>
        <taxon>Pseudomonadati</taxon>
        <taxon>Bacteroidota</taxon>
        <taxon>Flavobacteriia</taxon>
        <taxon>Flavobacteriales</taxon>
        <taxon>Weeksellaceae</taxon>
        <taxon>Empedobacter</taxon>
    </lineage>
</organism>
<feature type="chain" id="PRO_5029016051" description="Signal peptidase" evidence="1">
    <location>
        <begin position="19"/>
        <end position="77"/>
    </location>
</feature>
<proteinExistence type="predicted"/>
<dbReference type="AlphaFoldDB" id="A0A7H9DW62"/>
<evidence type="ECO:0000313" key="2">
    <source>
        <dbReference type="EMBL" id="QLL59447.1"/>
    </source>
</evidence>
<dbReference type="Proteomes" id="UP000510643">
    <property type="component" value="Chromosome"/>
</dbReference>
<evidence type="ECO:0008006" key="4">
    <source>
        <dbReference type="Google" id="ProtNLM"/>
    </source>
</evidence>
<gene>
    <name evidence="2" type="ORF">FH779_15735</name>
</gene>
<accession>A0A7H9DW62</accession>
<dbReference type="EMBL" id="CP040908">
    <property type="protein sequence ID" value="QLL59447.1"/>
    <property type="molecule type" value="Genomic_DNA"/>
</dbReference>
<dbReference type="KEGG" id="efal:FH779_15735"/>
<protein>
    <recommendedName>
        <fullName evidence="4">Signal peptidase</fullName>
    </recommendedName>
</protein>
<feature type="signal peptide" evidence="1">
    <location>
        <begin position="1"/>
        <end position="18"/>
    </location>
</feature>
<keyword evidence="1" id="KW-0732">Signal</keyword>
<reference evidence="2 3" key="1">
    <citation type="submission" date="2019-06" db="EMBL/GenBank/DDBJ databases">
        <title>Emergence of pandrug resistant Empedobacter falsenii in China.</title>
        <authorList>
            <person name="Dong N."/>
            <person name="Chen S."/>
            <person name="Zhang R."/>
        </authorList>
    </citation>
    <scope>NUCLEOTIDE SEQUENCE [LARGE SCALE GENOMIC DNA]</scope>
    <source>
        <strain evidence="2 3">1681-1</strain>
    </source>
</reference>
<keyword evidence="3" id="KW-1185">Reference proteome</keyword>
<evidence type="ECO:0000256" key="1">
    <source>
        <dbReference type="SAM" id="SignalP"/>
    </source>
</evidence>
<sequence length="77" mass="8593">MKKIILITLFSFSHLAFANEQEEVSFFSSSKASNDIGTVDDPDDPNATPISDYVYPLIVLATAVGFYYTRKKIVVKN</sequence>
<dbReference type="RefSeq" id="WP_180905381.1">
    <property type="nucleotide sequence ID" value="NZ_CP040908.1"/>
</dbReference>
<evidence type="ECO:0000313" key="3">
    <source>
        <dbReference type="Proteomes" id="UP000510643"/>
    </source>
</evidence>
<name>A0A7H9DW62_9FLAO</name>